<evidence type="ECO:0000313" key="2">
    <source>
        <dbReference type="Proteomes" id="UP001062846"/>
    </source>
</evidence>
<protein>
    <submittedName>
        <fullName evidence="1">Uncharacterized protein</fullName>
    </submittedName>
</protein>
<reference evidence="1" key="1">
    <citation type="submission" date="2022-02" db="EMBL/GenBank/DDBJ databases">
        <title>Plant Genome Project.</title>
        <authorList>
            <person name="Zhang R.-G."/>
        </authorList>
    </citation>
    <scope>NUCLEOTIDE SEQUENCE</scope>
    <source>
        <strain evidence="1">AT1</strain>
    </source>
</reference>
<evidence type="ECO:0000313" key="1">
    <source>
        <dbReference type="EMBL" id="KAI8548011.1"/>
    </source>
</evidence>
<dbReference type="Proteomes" id="UP001062846">
    <property type="component" value="Chromosome 7"/>
</dbReference>
<name>A0ACC0N4U7_RHOML</name>
<gene>
    <name evidence="1" type="ORF">RHMOL_Rhmol07G0239300</name>
</gene>
<comment type="caution">
    <text evidence="1">The sequence shown here is derived from an EMBL/GenBank/DDBJ whole genome shotgun (WGS) entry which is preliminary data.</text>
</comment>
<keyword evidence="2" id="KW-1185">Reference proteome</keyword>
<organism evidence="1 2">
    <name type="scientific">Rhododendron molle</name>
    <name type="common">Chinese azalea</name>
    <name type="synonym">Azalea mollis</name>
    <dbReference type="NCBI Taxonomy" id="49168"/>
    <lineage>
        <taxon>Eukaryota</taxon>
        <taxon>Viridiplantae</taxon>
        <taxon>Streptophyta</taxon>
        <taxon>Embryophyta</taxon>
        <taxon>Tracheophyta</taxon>
        <taxon>Spermatophyta</taxon>
        <taxon>Magnoliopsida</taxon>
        <taxon>eudicotyledons</taxon>
        <taxon>Gunneridae</taxon>
        <taxon>Pentapetalae</taxon>
        <taxon>asterids</taxon>
        <taxon>Ericales</taxon>
        <taxon>Ericaceae</taxon>
        <taxon>Ericoideae</taxon>
        <taxon>Rhodoreae</taxon>
        <taxon>Rhododendron</taxon>
    </lineage>
</organism>
<dbReference type="EMBL" id="CM046394">
    <property type="protein sequence ID" value="KAI8548011.1"/>
    <property type="molecule type" value="Genomic_DNA"/>
</dbReference>
<sequence length="159" mass="17006">MGIKFENVFFLVIILVQLFISVTDESSFDGNTFSGASVNEGLVEQEGKADQWYLSHAHKFREHFRLLKGSGLGGGGRGFSGAGMKMSGSRGGGGGGAGGGKKSAASKAEAPTLLLPCMILVVLTLIHLLLFIISCYLFIRTLEAEICKERHMNLHASLE</sequence>
<proteinExistence type="predicted"/>
<accession>A0ACC0N4U7</accession>